<dbReference type="PANTHER" id="PTHR30204">
    <property type="entry name" value="REDOX-CYCLING DRUG-SENSING TRANSCRIPTIONAL ACTIVATOR SOXR"/>
    <property type="match status" value="1"/>
</dbReference>
<sequence length="258" mass="30415">MSMKVKEVAELVGVSVRTLHHYDQIGLLTPKETTYSGYRLYSEEDLEKLQQILFFRELDFSLKEIKTIINSPSFNQQEALILQRKMLIEKRNRVDKMIETIDKTIKHTMGEIKMSNEERFEGINFRLNQYEQEARMRWGDQPVDEISAKLRDMAIDEQQDLSQNWDVIFNKLVQLRNYSPNSQEVQKTIKEWYDFLNKNFGKYSLDAFQGLGQLYIEDERFTQNIDQYSEGLAKFMSEAMKIFSVNQKKKGGSNANSN</sequence>
<gene>
    <name evidence="6" type="ORF">EQM13_16045</name>
</gene>
<evidence type="ECO:0000256" key="4">
    <source>
        <dbReference type="ARBA" id="ARBA00023163"/>
    </source>
</evidence>
<evidence type="ECO:0000256" key="2">
    <source>
        <dbReference type="ARBA" id="ARBA00023125"/>
    </source>
</evidence>
<dbReference type="PROSITE" id="PS50937">
    <property type="entry name" value="HTH_MERR_2"/>
    <property type="match status" value="1"/>
</dbReference>
<evidence type="ECO:0000256" key="1">
    <source>
        <dbReference type="ARBA" id="ARBA00023015"/>
    </source>
</evidence>
<dbReference type="SMART" id="SM00422">
    <property type="entry name" value="HTH_MERR"/>
    <property type="match status" value="1"/>
</dbReference>
<dbReference type="EMBL" id="CP035282">
    <property type="protein sequence ID" value="QAT62966.1"/>
    <property type="molecule type" value="Genomic_DNA"/>
</dbReference>
<dbReference type="GO" id="GO:0003677">
    <property type="term" value="F:DNA binding"/>
    <property type="evidence" value="ECO:0007669"/>
    <property type="project" value="UniProtKB-KW"/>
</dbReference>
<name>A0A410QGA5_9FIRM</name>
<dbReference type="RefSeq" id="WP_000062149.1">
    <property type="nucleotide sequence ID" value="NZ_CP035282.1"/>
</dbReference>
<protein>
    <submittedName>
        <fullName evidence="6">MerR family transcriptional regulator</fullName>
    </submittedName>
</protein>
<dbReference type="InterPro" id="IPR000551">
    <property type="entry name" value="MerR-type_HTH_dom"/>
</dbReference>
<dbReference type="SUPFAM" id="SSF89082">
    <property type="entry name" value="Antibiotic binding domain of TipA-like multidrug resistance regulators"/>
    <property type="match status" value="1"/>
</dbReference>
<dbReference type="CDD" id="cd01106">
    <property type="entry name" value="HTH_TipAL-Mta"/>
    <property type="match status" value="1"/>
</dbReference>
<dbReference type="InterPro" id="IPR036244">
    <property type="entry name" value="TipA-like_antibiotic-bd"/>
</dbReference>
<dbReference type="InterPro" id="IPR012925">
    <property type="entry name" value="TipAS_dom"/>
</dbReference>
<dbReference type="KEGG" id="spoa:EQM13_16045"/>
<keyword evidence="2" id="KW-0238">DNA-binding</keyword>
<proteinExistence type="predicted"/>
<keyword evidence="3" id="KW-0010">Activator</keyword>
<dbReference type="Pfam" id="PF13411">
    <property type="entry name" value="MerR_1"/>
    <property type="match status" value="1"/>
</dbReference>
<evidence type="ECO:0000256" key="3">
    <source>
        <dbReference type="ARBA" id="ARBA00023159"/>
    </source>
</evidence>
<dbReference type="InterPro" id="IPR009061">
    <property type="entry name" value="DNA-bd_dom_put_sf"/>
</dbReference>
<dbReference type="PANTHER" id="PTHR30204:SF90">
    <property type="entry name" value="HTH-TYPE TRANSCRIPTIONAL ACTIVATOR MTA"/>
    <property type="match status" value="1"/>
</dbReference>
<organism evidence="6 7">
    <name type="scientific">Acidilutibacter cellobiosedens</name>
    <dbReference type="NCBI Taxonomy" id="2507161"/>
    <lineage>
        <taxon>Bacteria</taxon>
        <taxon>Bacillati</taxon>
        <taxon>Bacillota</taxon>
        <taxon>Tissierellia</taxon>
        <taxon>Tissierellales</taxon>
        <taxon>Acidilutibacteraceae</taxon>
        <taxon>Acidilutibacter</taxon>
    </lineage>
</organism>
<keyword evidence="4" id="KW-0804">Transcription</keyword>
<dbReference type="OrthoDB" id="9773308at2"/>
<evidence type="ECO:0000259" key="5">
    <source>
        <dbReference type="PROSITE" id="PS50937"/>
    </source>
</evidence>
<dbReference type="Gene3D" id="1.10.1660.10">
    <property type="match status" value="1"/>
</dbReference>
<evidence type="ECO:0000313" key="6">
    <source>
        <dbReference type="EMBL" id="QAT62966.1"/>
    </source>
</evidence>
<dbReference type="SUPFAM" id="SSF46955">
    <property type="entry name" value="Putative DNA-binding domain"/>
    <property type="match status" value="1"/>
</dbReference>
<dbReference type="InterPro" id="IPR047057">
    <property type="entry name" value="MerR_fam"/>
</dbReference>
<feature type="domain" description="HTH merR-type" evidence="5">
    <location>
        <begin position="1"/>
        <end position="71"/>
    </location>
</feature>
<reference evidence="7" key="1">
    <citation type="submission" date="2019-01" db="EMBL/GenBank/DDBJ databases">
        <title>Draft genomes of a novel of Sporanaerobacter strains.</title>
        <authorList>
            <person name="Ma S."/>
        </authorList>
    </citation>
    <scope>NUCLEOTIDE SEQUENCE [LARGE SCALE GENOMIC DNA]</scope>
    <source>
        <strain evidence="7">NJN-17</strain>
    </source>
</reference>
<dbReference type="GO" id="GO:0003700">
    <property type="term" value="F:DNA-binding transcription factor activity"/>
    <property type="evidence" value="ECO:0007669"/>
    <property type="project" value="InterPro"/>
</dbReference>
<dbReference type="Pfam" id="PF07739">
    <property type="entry name" value="TipAS"/>
    <property type="match status" value="1"/>
</dbReference>
<keyword evidence="7" id="KW-1185">Reference proteome</keyword>
<dbReference type="PRINTS" id="PR00040">
    <property type="entry name" value="HTHMERR"/>
</dbReference>
<dbReference type="Gene3D" id="1.10.490.50">
    <property type="entry name" value="Antibiotic binding domain of TipA-like multidrug resistance regulators"/>
    <property type="match status" value="1"/>
</dbReference>
<accession>A0A410QGA5</accession>
<keyword evidence="1" id="KW-0805">Transcription regulation</keyword>
<dbReference type="AlphaFoldDB" id="A0A410QGA5"/>
<dbReference type="Proteomes" id="UP000287969">
    <property type="component" value="Chromosome"/>
</dbReference>
<evidence type="ECO:0000313" key="7">
    <source>
        <dbReference type="Proteomes" id="UP000287969"/>
    </source>
</evidence>